<accession>A0AAD3CGQ0</accession>
<feature type="region of interest" description="Disordered" evidence="1">
    <location>
        <begin position="869"/>
        <end position="905"/>
    </location>
</feature>
<dbReference type="SMART" id="SM00717">
    <property type="entry name" value="SANT"/>
    <property type="match status" value="1"/>
</dbReference>
<evidence type="ECO:0000259" key="4">
    <source>
        <dbReference type="PROSITE" id="PS51294"/>
    </source>
</evidence>
<dbReference type="Pfam" id="PF00249">
    <property type="entry name" value="Myb_DNA-binding"/>
    <property type="match status" value="1"/>
</dbReference>
<evidence type="ECO:0000259" key="2">
    <source>
        <dbReference type="PROSITE" id="PS50090"/>
    </source>
</evidence>
<dbReference type="InterPro" id="IPR017930">
    <property type="entry name" value="Myb_dom"/>
</dbReference>
<evidence type="ECO:0000259" key="3">
    <source>
        <dbReference type="PROSITE" id="PS51293"/>
    </source>
</evidence>
<evidence type="ECO:0000313" key="6">
    <source>
        <dbReference type="Proteomes" id="UP001054902"/>
    </source>
</evidence>
<comment type="caution">
    <text evidence="5">The sequence shown here is derived from an EMBL/GenBank/DDBJ whole genome shotgun (WGS) entry which is preliminary data.</text>
</comment>
<dbReference type="Proteomes" id="UP001054902">
    <property type="component" value="Unassembled WGS sequence"/>
</dbReference>
<dbReference type="PROSITE" id="PS50090">
    <property type="entry name" value="MYB_LIKE"/>
    <property type="match status" value="1"/>
</dbReference>
<proteinExistence type="predicted"/>
<keyword evidence="6" id="KW-1185">Reference proteome</keyword>
<dbReference type="InterPro" id="IPR009057">
    <property type="entry name" value="Homeodomain-like_sf"/>
</dbReference>
<evidence type="ECO:0000313" key="5">
    <source>
        <dbReference type="EMBL" id="GFH45324.1"/>
    </source>
</evidence>
<dbReference type="Gene3D" id="1.10.10.60">
    <property type="entry name" value="Homeodomain-like"/>
    <property type="match status" value="1"/>
</dbReference>
<feature type="domain" description="Myb-like" evidence="2">
    <location>
        <begin position="788"/>
        <end position="839"/>
    </location>
</feature>
<protein>
    <submittedName>
        <fullName evidence="5">Uncharacterized protein</fullName>
    </submittedName>
</protein>
<dbReference type="CDD" id="cd00167">
    <property type="entry name" value="SANT"/>
    <property type="match status" value="1"/>
</dbReference>
<gene>
    <name evidence="5" type="ORF">CTEN210_01798</name>
</gene>
<name>A0AAD3CGQ0_9STRA</name>
<dbReference type="InterPro" id="IPR017884">
    <property type="entry name" value="SANT_dom"/>
</dbReference>
<sequence length="970" mass="109589">MDNNTELDSIDDRIPRPSWDSLEATRDTDSASTASSSNFNLPDLTPKQLNTMTSEQIQKYYRAQAAINSIRSNASFRRKYLFTQEERQELEMIKIEWMPLPIPKPIYEFLEEFNLLEDPLVRELFKFKEYIVAITENLRNRGTIGCPAILIGDTLEECITTILGIGTYHPATIKAFQDLLTYIRLGQWKNAFKILAVKKINMILLDVFHFVILPKDVDELESLSSHPIVARFRANIELENKFYYDTVIEPVMIPLIKKILRRLAYSNESIDCSQEEKVLVMDFRSRGFSSLFPGGIYILQKYQSLFGFNNDQVVITNHPSSQRKRRNGLSSVNEFLVAATALSKASNIFEGCSNGKMLRDFDKLQNLPKIAGFDGISETAAILLTPPGGKMKSPFRGHKLSFHASAEPKEPKVNYIAPESEGSTQKRFSEFAKLFPGLEVSLIYTSVLKGICYGKQFRGFQFKTPEKDVGLNKEYLQSVTINDLHVEDGTLESIFSRPIDIFGRNDLVCIGTALKIKGLNRATRGELVAILTKWKLAQETVAICDTHNIKGVSMSKKPEKDVGFNKEYLQSVTINDLHVKDGTLMNIFSRPIDIFGRNDLVCIGTTLKIKGLNRATIGELVAILTKWKLAQETVAICDTHNIKGVSMSKKVEMITVLTEWKLAQETITQGFSKEYLQSVTINDLHVEDGTLMNIFSRPIDIFGRNDLVCIGTTLKIKGRLQRSSSKDIIAILTKWKLAQEAVTSCTTINIKGVTNFKQVIITLTEWKLAQELSVVGKNKKSSKYTPTTGSAKSGRWTYEEKQKFLNGVLSHGKGKWSSIAKDIPSRTAQQVKSHAESLFKRFDGKDLKKFVKEELKALMMTSIVDPKDDTELGKKRGISSTAEEQSGSAKKRKKKKKPSSNSEANFSSVTFNDLHIEDGTLKYISSRPIYAFKVDELKAICKALKIKGYSTKKWVELIDILIEWKQRRMD</sequence>
<dbReference type="InterPro" id="IPR001005">
    <property type="entry name" value="SANT/Myb"/>
</dbReference>
<dbReference type="PANTHER" id="PTHR44042:SF67">
    <property type="entry name" value="MYB-LIKE PROTEIN I"/>
    <property type="match status" value="1"/>
</dbReference>
<evidence type="ECO:0000256" key="1">
    <source>
        <dbReference type="SAM" id="MobiDB-lite"/>
    </source>
</evidence>
<feature type="domain" description="HTH myb-type" evidence="4">
    <location>
        <begin position="792"/>
        <end position="843"/>
    </location>
</feature>
<organism evidence="5 6">
    <name type="scientific">Chaetoceros tenuissimus</name>
    <dbReference type="NCBI Taxonomy" id="426638"/>
    <lineage>
        <taxon>Eukaryota</taxon>
        <taxon>Sar</taxon>
        <taxon>Stramenopiles</taxon>
        <taxon>Ochrophyta</taxon>
        <taxon>Bacillariophyta</taxon>
        <taxon>Coscinodiscophyceae</taxon>
        <taxon>Chaetocerotophycidae</taxon>
        <taxon>Chaetocerotales</taxon>
        <taxon>Chaetocerotaceae</taxon>
        <taxon>Chaetoceros</taxon>
    </lineage>
</organism>
<feature type="region of interest" description="Disordered" evidence="1">
    <location>
        <begin position="1"/>
        <end position="47"/>
    </location>
</feature>
<dbReference type="AlphaFoldDB" id="A0AAD3CGQ0"/>
<dbReference type="EMBL" id="BLLK01000020">
    <property type="protein sequence ID" value="GFH45324.1"/>
    <property type="molecule type" value="Genomic_DNA"/>
</dbReference>
<feature type="domain" description="SANT" evidence="3">
    <location>
        <begin position="791"/>
        <end position="843"/>
    </location>
</feature>
<feature type="compositionally biased region" description="Basic residues" evidence="1">
    <location>
        <begin position="889"/>
        <end position="898"/>
    </location>
</feature>
<reference evidence="5 6" key="1">
    <citation type="journal article" date="2021" name="Sci. Rep.">
        <title>The genome of the diatom Chaetoceros tenuissimus carries an ancient integrated fragment of an extant virus.</title>
        <authorList>
            <person name="Hongo Y."/>
            <person name="Kimura K."/>
            <person name="Takaki Y."/>
            <person name="Yoshida Y."/>
            <person name="Baba S."/>
            <person name="Kobayashi G."/>
            <person name="Nagasaki K."/>
            <person name="Hano T."/>
            <person name="Tomaru Y."/>
        </authorList>
    </citation>
    <scope>NUCLEOTIDE SEQUENCE [LARGE SCALE GENOMIC DNA]</scope>
    <source>
        <strain evidence="5 6">NIES-3715</strain>
    </source>
</reference>
<dbReference type="PROSITE" id="PS51294">
    <property type="entry name" value="HTH_MYB"/>
    <property type="match status" value="1"/>
</dbReference>
<dbReference type="PANTHER" id="PTHR44042">
    <property type="entry name" value="DUPLICATED HOMEODOMAIN-LIKE SUPERFAMILY PROTEIN-RELATED"/>
    <property type="match status" value="1"/>
</dbReference>
<feature type="compositionally biased region" description="Polar residues" evidence="1">
    <location>
        <begin position="878"/>
        <end position="888"/>
    </location>
</feature>
<dbReference type="PROSITE" id="PS51293">
    <property type="entry name" value="SANT"/>
    <property type="match status" value="1"/>
</dbReference>
<dbReference type="SUPFAM" id="SSF46689">
    <property type="entry name" value="Homeodomain-like"/>
    <property type="match status" value="1"/>
</dbReference>